<keyword evidence="5" id="KW-1185">Reference proteome</keyword>
<accession>C4WX66</accession>
<dbReference type="Proteomes" id="UP000007819">
    <property type="component" value="Chromosome A2"/>
</dbReference>
<evidence type="ECO:0000256" key="1">
    <source>
        <dbReference type="SAM" id="MobiDB-lite"/>
    </source>
</evidence>
<evidence type="ECO:0000256" key="2">
    <source>
        <dbReference type="SAM" id="SignalP"/>
    </source>
</evidence>
<feature type="region of interest" description="Disordered" evidence="1">
    <location>
        <begin position="138"/>
        <end position="158"/>
    </location>
</feature>
<reference evidence="4" key="3">
    <citation type="submission" date="2022-06" db="UniProtKB">
        <authorList>
            <consortium name="EnsemblMetazoa"/>
        </authorList>
    </citation>
    <scope>IDENTIFICATION</scope>
</reference>
<reference evidence="5" key="2">
    <citation type="submission" date="2010-06" db="EMBL/GenBank/DDBJ databases">
        <authorList>
            <person name="Jiang H."/>
            <person name="Abraham K."/>
            <person name="Ali S."/>
            <person name="Alsbrooks S.L."/>
            <person name="Anim B.N."/>
            <person name="Anosike U.S."/>
            <person name="Attaway T."/>
            <person name="Bandaranaike D.P."/>
            <person name="Battles P.K."/>
            <person name="Bell S.N."/>
            <person name="Bell A.V."/>
            <person name="Beltran B."/>
            <person name="Bickham C."/>
            <person name="Bustamante Y."/>
            <person name="Caleb T."/>
            <person name="Canada A."/>
            <person name="Cardenas V."/>
            <person name="Carter K."/>
            <person name="Chacko J."/>
            <person name="Chandrabose M.N."/>
            <person name="Chavez D."/>
            <person name="Chavez A."/>
            <person name="Chen L."/>
            <person name="Chu H.-S."/>
            <person name="Claassen K.J."/>
            <person name="Cockrell R."/>
            <person name="Collins M."/>
            <person name="Cooper J.A."/>
            <person name="Cree A."/>
            <person name="Curry S.M."/>
            <person name="Da Y."/>
            <person name="Dao M.D."/>
            <person name="Das B."/>
            <person name="Davila M.-L."/>
            <person name="Davy-Carroll L."/>
            <person name="Denson S."/>
            <person name="Dinh H."/>
            <person name="Ebong V.E."/>
            <person name="Edwards J.R."/>
            <person name="Egan A."/>
            <person name="El-Daye J."/>
            <person name="Escobedo L."/>
            <person name="Fernandez S."/>
            <person name="Fernando P.R."/>
            <person name="Flagg N."/>
            <person name="Forbes L.D."/>
            <person name="Fowler R.G."/>
            <person name="Fu Q."/>
            <person name="Gabisi R.A."/>
            <person name="Ganer J."/>
            <person name="Garbino Pronczuk A."/>
            <person name="Garcia R.M."/>
            <person name="Garner T."/>
            <person name="Garrett T.E."/>
            <person name="Gonzalez D.A."/>
            <person name="Hamid H."/>
            <person name="Hawkins E.S."/>
            <person name="Hirani K."/>
            <person name="Hogues M.E."/>
            <person name="Hollins B."/>
            <person name="Hsiao C.-H."/>
            <person name="Jabil R."/>
            <person name="James M.L."/>
            <person name="Jhangiani S.N."/>
            <person name="Johnson B."/>
            <person name="Johnson Q."/>
            <person name="Joshi V."/>
            <person name="Kalu J.B."/>
            <person name="Kam C."/>
            <person name="Kashfia A."/>
            <person name="Keebler J."/>
            <person name="Kisamo H."/>
            <person name="Kovar C.L."/>
            <person name="Lago L.A."/>
            <person name="Lai C.-Y."/>
            <person name="Laidlaw J."/>
            <person name="Lara F."/>
            <person name="Le T.-K."/>
            <person name="Lee S.L."/>
            <person name="Legall F.H."/>
            <person name="Lemon S.J."/>
            <person name="Lewis L.R."/>
            <person name="Li B."/>
            <person name="Liu Y."/>
            <person name="Liu Y.-S."/>
            <person name="Lopez J."/>
            <person name="Lozado R.J."/>
            <person name="Lu J."/>
            <person name="Madu R.C."/>
            <person name="Maheshwari M."/>
            <person name="Maheshwari R."/>
            <person name="Malloy K."/>
            <person name="Martinez E."/>
            <person name="Mathew T."/>
            <person name="Mercado I.C."/>
            <person name="Mercado C."/>
            <person name="Meyer B."/>
            <person name="Montgomery K."/>
            <person name="Morgan M.B."/>
            <person name="Munidasa M."/>
            <person name="Nazareth L.V."/>
            <person name="Nelson J."/>
            <person name="Ng B.M."/>
            <person name="Nguyen N.B."/>
            <person name="Nguyen P.Q."/>
            <person name="Nguyen T."/>
            <person name="Obregon M."/>
            <person name="Okwuonu G.O."/>
            <person name="Onwere C.G."/>
            <person name="Orozco G."/>
            <person name="Parra A."/>
            <person name="Patel S."/>
            <person name="Patil S."/>
            <person name="Perez A."/>
            <person name="Perez Y."/>
            <person name="Pham C."/>
            <person name="Primus E.L."/>
            <person name="Pu L.-L."/>
            <person name="Puazo M."/>
            <person name="Qin X."/>
            <person name="Quiroz J.B."/>
            <person name="Reese J."/>
            <person name="Richards S."/>
            <person name="Rives C.M."/>
            <person name="Robberts R."/>
            <person name="Ruiz S.J."/>
            <person name="Ruiz M.J."/>
            <person name="Santibanez J."/>
            <person name="Schneider B.W."/>
            <person name="Sisson I."/>
            <person name="Smith M."/>
            <person name="Sodergren E."/>
            <person name="Song X.-Z."/>
            <person name="Song B.B."/>
            <person name="Summersgill H."/>
            <person name="Thelus R."/>
            <person name="Thornton R.D."/>
            <person name="Trejos Z.Y."/>
            <person name="Usmani K."/>
            <person name="Vattathil S."/>
            <person name="Villasana D."/>
            <person name="Walker D.L."/>
            <person name="Wang S."/>
            <person name="Wang K."/>
            <person name="White C.S."/>
            <person name="Williams A.C."/>
            <person name="Williamson J."/>
            <person name="Wilson K."/>
            <person name="Woghiren I.O."/>
            <person name="Woodworth J.R."/>
            <person name="Worley K.C."/>
            <person name="Wright R.A."/>
            <person name="Wu W."/>
            <person name="Young L."/>
            <person name="Zhang L."/>
            <person name="Zhang J."/>
            <person name="Zhu Y."/>
            <person name="Muzny D.M."/>
            <person name="Weinstock G."/>
            <person name="Gibbs R.A."/>
        </authorList>
    </citation>
    <scope>NUCLEOTIDE SEQUENCE [LARGE SCALE GENOMIC DNA]</scope>
    <source>
        <strain evidence="5">LSR1</strain>
    </source>
</reference>
<dbReference type="EnsemblMetazoa" id="NM_001163119.1">
    <property type="protein sequence ID" value="NP_001156591.1"/>
    <property type="gene ID" value="LOC100302439"/>
</dbReference>
<name>C4WX66_ACYPI</name>
<dbReference type="AlphaFoldDB" id="C4WX66"/>
<evidence type="ECO:0000313" key="4">
    <source>
        <dbReference type="EnsemblMetazoa" id="NP_001156591.1"/>
    </source>
</evidence>
<keyword evidence="2" id="KW-0732">Signal</keyword>
<organism evidence="3">
    <name type="scientific">Acyrthosiphon pisum</name>
    <name type="common">Pea aphid</name>
    <dbReference type="NCBI Taxonomy" id="7029"/>
    <lineage>
        <taxon>Eukaryota</taxon>
        <taxon>Metazoa</taxon>
        <taxon>Ecdysozoa</taxon>
        <taxon>Arthropoda</taxon>
        <taxon>Hexapoda</taxon>
        <taxon>Insecta</taxon>
        <taxon>Pterygota</taxon>
        <taxon>Neoptera</taxon>
        <taxon>Paraneoptera</taxon>
        <taxon>Hemiptera</taxon>
        <taxon>Sternorrhyncha</taxon>
        <taxon>Aphidomorpha</taxon>
        <taxon>Aphidoidea</taxon>
        <taxon>Aphididae</taxon>
        <taxon>Macrosiphini</taxon>
        <taxon>Acyrthosiphon</taxon>
    </lineage>
</organism>
<feature type="signal peptide" evidence="2">
    <location>
        <begin position="1"/>
        <end position="19"/>
    </location>
</feature>
<dbReference type="EMBL" id="AK342473">
    <property type="protein sequence ID" value="BAH72486.1"/>
    <property type="molecule type" value="mRNA"/>
</dbReference>
<evidence type="ECO:0000313" key="3">
    <source>
        <dbReference type="EMBL" id="BAH72486.1"/>
    </source>
</evidence>
<dbReference type="KEGG" id="api:100302439"/>
<sequence length="158" mass="18198">MVFFKQFLITLTVIIITEASLDNIHEYCKVILTECTGFENVKIADSTNVKYEDNLESNKLILREYVLKLGVSAERNLPKESYYVDFTDNDIPLQIGKNLAAAYKDYAKNDSIDYFCKKSIQVETPGFIGNIFTSKKCENENENKNENKKENENENKIV</sequence>
<reference evidence="3" key="1">
    <citation type="submission" date="2009-06" db="EMBL/GenBank/DDBJ databases">
        <title>A full-length cDNA resource of the pea aphid, Acyrthosiphon pisum.</title>
        <authorList>
            <person name="Shigenobu S."/>
            <person name="Nakabachi A."/>
            <person name="Richards S."/>
        </authorList>
    </citation>
    <scope>NUCLEOTIDE SEQUENCE</scope>
    <source>
        <strain evidence="3">LSR1</strain>
        <tissue evidence="3">Whole body</tissue>
    </source>
</reference>
<feature type="chain" id="PRO_5005668029" evidence="2">
    <location>
        <begin position="20"/>
        <end position="158"/>
    </location>
</feature>
<protein>
    <submittedName>
        <fullName evidence="3">ACYPI24906 protein</fullName>
    </submittedName>
</protein>
<proteinExistence type="evidence at transcript level"/>
<evidence type="ECO:0000313" key="5">
    <source>
        <dbReference type="Proteomes" id="UP000007819"/>
    </source>
</evidence>
<gene>
    <name evidence="3" type="primary">ACYPI24906</name>
    <name evidence="4" type="synonym">100302439</name>
</gene>